<name>A0ACD5DCV6_9LACO</name>
<dbReference type="EMBL" id="CP168151">
    <property type="protein sequence ID" value="XFD38983.1"/>
    <property type="molecule type" value="Genomic_DNA"/>
</dbReference>
<proteinExistence type="predicted"/>
<evidence type="ECO:0000313" key="1">
    <source>
        <dbReference type="EMBL" id="XFD38983.1"/>
    </source>
</evidence>
<gene>
    <name evidence="1" type="ORF">O0236_005980</name>
</gene>
<accession>A0ACD5DCV6</accession>
<protein>
    <submittedName>
        <fullName evidence="1">Uncharacterized protein</fullName>
    </submittedName>
</protein>
<reference evidence="1" key="1">
    <citation type="submission" date="2024-08" db="EMBL/GenBank/DDBJ databases">
        <title>Lentilactobacillus sp. nov., isolated from tree bark.</title>
        <authorList>
            <person name="Phuengjayaem S."/>
            <person name="Tanasupawat S."/>
        </authorList>
    </citation>
    <scope>NUCLEOTIDE SEQUENCE</scope>
    <source>
        <strain evidence="1">SPB1-3</strain>
    </source>
</reference>
<sequence>MVTSLILGLTISFGTALRQRKLSERVFFEEYNRCFKTVQNHCLLKHSMTKISIESDKNEIHFYEYRSKTDGFKIRYPPTIHPNNHKEIIITDSGFSSPQSIRWLNDFNQVVYKQKIQLGWGGFVIEEK</sequence>
<keyword evidence="2" id="KW-1185">Reference proteome</keyword>
<evidence type="ECO:0000313" key="2">
    <source>
        <dbReference type="Proteomes" id="UP001149860"/>
    </source>
</evidence>
<organism evidence="1 2">
    <name type="scientific">Lentilactobacillus terminaliae</name>
    <dbReference type="NCBI Taxonomy" id="3003483"/>
    <lineage>
        <taxon>Bacteria</taxon>
        <taxon>Bacillati</taxon>
        <taxon>Bacillota</taxon>
        <taxon>Bacilli</taxon>
        <taxon>Lactobacillales</taxon>
        <taxon>Lactobacillaceae</taxon>
        <taxon>Lentilactobacillus</taxon>
    </lineage>
</organism>
<dbReference type="Proteomes" id="UP001149860">
    <property type="component" value="Chromosome"/>
</dbReference>